<gene>
    <name evidence="2" type="ORF">BJ878DRAFT_300325</name>
</gene>
<evidence type="ECO:0000313" key="3">
    <source>
        <dbReference type="Proteomes" id="UP000887226"/>
    </source>
</evidence>
<dbReference type="AlphaFoldDB" id="A0A9P8CGV0"/>
<dbReference type="Proteomes" id="UP000887226">
    <property type="component" value="Unassembled WGS sequence"/>
</dbReference>
<comment type="caution">
    <text evidence="2">The sequence shown here is derived from an EMBL/GenBank/DDBJ whole genome shotgun (WGS) entry which is preliminary data.</text>
</comment>
<name>A0A9P8CGV0_9HELO</name>
<dbReference type="EMBL" id="MU253812">
    <property type="protein sequence ID" value="KAG9246222.1"/>
    <property type="molecule type" value="Genomic_DNA"/>
</dbReference>
<feature type="compositionally biased region" description="Polar residues" evidence="1">
    <location>
        <begin position="94"/>
        <end position="109"/>
    </location>
</feature>
<sequence>MYTTNLKCSLGDFETEAPIHDIYFEDTPTKRWLYRRRSMSDHLKHDVSRSPVASESPMTPVSSFRKLALKVRSLTDRLSPSKKHTLNRTKVDGSVSSTHKGQKASSFVHSSPCPESRAHSIEASPISVEARPVAECSKNGPTLTGIELGPKIAQDVSLVIPTSPPVTKPVSKDTKSALTLTVIELGPKITMAAASPILTAPLVAAQTKPLSKITKSALTLKAIELGREITQAVALPSPISATDRTESVVIHRPNACIKAKLIAQRLREETATKEEQRMVNFVNKFTEESSPSHINEVRRKRLLRKQMRAASTLGTLEEYIKVRSAHSLLKAC</sequence>
<evidence type="ECO:0000313" key="2">
    <source>
        <dbReference type="EMBL" id="KAG9246222.1"/>
    </source>
</evidence>
<feature type="region of interest" description="Disordered" evidence="1">
    <location>
        <begin position="78"/>
        <end position="116"/>
    </location>
</feature>
<proteinExistence type="predicted"/>
<organism evidence="2 3">
    <name type="scientific">Calycina marina</name>
    <dbReference type="NCBI Taxonomy" id="1763456"/>
    <lineage>
        <taxon>Eukaryota</taxon>
        <taxon>Fungi</taxon>
        <taxon>Dikarya</taxon>
        <taxon>Ascomycota</taxon>
        <taxon>Pezizomycotina</taxon>
        <taxon>Leotiomycetes</taxon>
        <taxon>Helotiales</taxon>
        <taxon>Pezizellaceae</taxon>
        <taxon>Calycina</taxon>
    </lineage>
</organism>
<protein>
    <submittedName>
        <fullName evidence="2">Uncharacterized protein</fullName>
    </submittedName>
</protein>
<evidence type="ECO:0000256" key="1">
    <source>
        <dbReference type="SAM" id="MobiDB-lite"/>
    </source>
</evidence>
<keyword evidence="3" id="KW-1185">Reference proteome</keyword>
<accession>A0A9P8CGV0</accession>
<reference evidence="2" key="1">
    <citation type="journal article" date="2021" name="IMA Fungus">
        <title>Genomic characterization of three marine fungi, including Emericellopsis atlantica sp. nov. with signatures of a generalist lifestyle and marine biomass degradation.</title>
        <authorList>
            <person name="Hagestad O.C."/>
            <person name="Hou L."/>
            <person name="Andersen J.H."/>
            <person name="Hansen E.H."/>
            <person name="Altermark B."/>
            <person name="Li C."/>
            <person name="Kuhnert E."/>
            <person name="Cox R.J."/>
            <person name="Crous P.W."/>
            <person name="Spatafora J.W."/>
            <person name="Lail K."/>
            <person name="Amirebrahimi M."/>
            <person name="Lipzen A."/>
            <person name="Pangilinan J."/>
            <person name="Andreopoulos W."/>
            <person name="Hayes R.D."/>
            <person name="Ng V."/>
            <person name="Grigoriev I.V."/>
            <person name="Jackson S.A."/>
            <person name="Sutton T.D.S."/>
            <person name="Dobson A.D.W."/>
            <person name="Rama T."/>
        </authorList>
    </citation>
    <scope>NUCLEOTIDE SEQUENCE</scope>
    <source>
        <strain evidence="2">TRa3180A</strain>
    </source>
</reference>